<dbReference type="Gene3D" id="3.30.2310.20">
    <property type="entry name" value="RelE-like"/>
    <property type="match status" value="1"/>
</dbReference>
<gene>
    <name evidence="2" type="ORF">GCM10009107_46090</name>
</gene>
<dbReference type="InterPro" id="IPR035093">
    <property type="entry name" value="RelE/ParE_toxin_dom_sf"/>
</dbReference>
<protein>
    <submittedName>
        <fullName evidence="2">Type II toxin-antitoxin system RelE/ParE family toxin</fullName>
    </submittedName>
</protein>
<evidence type="ECO:0000313" key="3">
    <source>
        <dbReference type="Proteomes" id="UP001500279"/>
    </source>
</evidence>
<organism evidence="2 3">
    <name type="scientific">Ideonella azotifigens</name>
    <dbReference type="NCBI Taxonomy" id="513160"/>
    <lineage>
        <taxon>Bacteria</taxon>
        <taxon>Pseudomonadati</taxon>
        <taxon>Pseudomonadota</taxon>
        <taxon>Betaproteobacteria</taxon>
        <taxon>Burkholderiales</taxon>
        <taxon>Sphaerotilaceae</taxon>
        <taxon>Ideonella</taxon>
    </lineage>
</organism>
<proteinExistence type="predicted"/>
<accession>A0ABN1KCE0</accession>
<name>A0ABN1KCE0_9BURK</name>
<evidence type="ECO:0000256" key="1">
    <source>
        <dbReference type="ARBA" id="ARBA00022649"/>
    </source>
</evidence>
<keyword evidence="1" id="KW-1277">Toxin-antitoxin system</keyword>
<dbReference type="RefSeq" id="WP_141286146.1">
    <property type="nucleotide sequence ID" value="NZ_BAAAEW010000033.1"/>
</dbReference>
<dbReference type="Pfam" id="PF05016">
    <property type="entry name" value="ParE_toxin"/>
    <property type="match status" value="1"/>
</dbReference>
<keyword evidence="3" id="KW-1185">Reference proteome</keyword>
<comment type="caution">
    <text evidence="2">The sequence shown here is derived from an EMBL/GenBank/DDBJ whole genome shotgun (WGS) entry which is preliminary data.</text>
</comment>
<sequence length="99" mass="11045">MTAVKLAPEVIEDLERIVAHLEAHEGSDLDDRADEIISALDVLAQHPMIGRLTTSGLRELVIGKRTRGYVALYRYQEGDDLILVLAIRSQREAGYTRAD</sequence>
<dbReference type="Proteomes" id="UP001500279">
    <property type="component" value="Unassembled WGS sequence"/>
</dbReference>
<dbReference type="EMBL" id="BAAAEW010000033">
    <property type="protein sequence ID" value="GAA0762044.1"/>
    <property type="molecule type" value="Genomic_DNA"/>
</dbReference>
<evidence type="ECO:0000313" key="2">
    <source>
        <dbReference type="EMBL" id="GAA0762044.1"/>
    </source>
</evidence>
<dbReference type="InterPro" id="IPR007712">
    <property type="entry name" value="RelE/ParE_toxin"/>
</dbReference>
<reference evidence="2 3" key="1">
    <citation type="journal article" date="2019" name="Int. J. Syst. Evol. Microbiol.">
        <title>The Global Catalogue of Microorganisms (GCM) 10K type strain sequencing project: providing services to taxonomists for standard genome sequencing and annotation.</title>
        <authorList>
            <consortium name="The Broad Institute Genomics Platform"/>
            <consortium name="The Broad Institute Genome Sequencing Center for Infectious Disease"/>
            <person name="Wu L."/>
            <person name="Ma J."/>
        </authorList>
    </citation>
    <scope>NUCLEOTIDE SEQUENCE [LARGE SCALE GENOMIC DNA]</scope>
    <source>
        <strain evidence="2 3">JCM 15503</strain>
    </source>
</reference>